<evidence type="ECO:0000313" key="5">
    <source>
        <dbReference type="EMBL" id="TKW65710.1"/>
    </source>
</evidence>
<evidence type="ECO:0000256" key="3">
    <source>
        <dbReference type="ARBA" id="ARBA00023163"/>
    </source>
</evidence>
<dbReference type="Pfam" id="PF01047">
    <property type="entry name" value="MarR"/>
    <property type="match status" value="1"/>
</dbReference>
<name>A0A533I6P2_PARDE</name>
<evidence type="ECO:0000256" key="2">
    <source>
        <dbReference type="ARBA" id="ARBA00023125"/>
    </source>
</evidence>
<dbReference type="Gene3D" id="1.10.10.10">
    <property type="entry name" value="Winged helix-like DNA-binding domain superfamily/Winged helix DNA-binding domain"/>
    <property type="match status" value="1"/>
</dbReference>
<keyword evidence="3" id="KW-0804">Transcription</keyword>
<dbReference type="SMART" id="SM00347">
    <property type="entry name" value="HTH_MARR"/>
    <property type="match status" value="1"/>
</dbReference>
<dbReference type="PROSITE" id="PS50995">
    <property type="entry name" value="HTH_MARR_2"/>
    <property type="match status" value="1"/>
</dbReference>
<dbReference type="PROSITE" id="PS01117">
    <property type="entry name" value="HTH_MARR_1"/>
    <property type="match status" value="1"/>
</dbReference>
<evidence type="ECO:0000313" key="6">
    <source>
        <dbReference type="Proteomes" id="UP000315344"/>
    </source>
</evidence>
<dbReference type="Proteomes" id="UP000315344">
    <property type="component" value="Unassembled WGS sequence"/>
</dbReference>
<dbReference type="InterPro" id="IPR023187">
    <property type="entry name" value="Tscrpt_reg_MarR-type_CS"/>
</dbReference>
<evidence type="ECO:0000259" key="4">
    <source>
        <dbReference type="PROSITE" id="PS50995"/>
    </source>
</evidence>
<dbReference type="EMBL" id="VAFL01000011">
    <property type="protein sequence ID" value="TKW65710.1"/>
    <property type="molecule type" value="Genomic_DNA"/>
</dbReference>
<dbReference type="PANTHER" id="PTHR42756:SF1">
    <property type="entry name" value="TRANSCRIPTIONAL REPRESSOR OF EMRAB OPERON"/>
    <property type="match status" value="1"/>
</dbReference>
<protein>
    <submittedName>
        <fullName evidence="5">Winged helix-turn-helix transcriptional regulator</fullName>
    </submittedName>
</protein>
<sequence length="166" mass="18704">MTERDDIAILSNRIELGYLSRDLSFISRVLHAHVRWAHADLDPDSETLGGRAALLGVIALNPGISQNDLATAVVLKKSAVTKFITEMEAEGLVIREKPKSDRRYNALRLSPAGQRRWNLQKSRMHDQQQTLLEPLNGRERDKLFQLLGKLIVNFADQINRVDPKAG</sequence>
<accession>A0A533I6P2</accession>
<dbReference type="SUPFAM" id="SSF46785">
    <property type="entry name" value="Winged helix' DNA-binding domain"/>
    <property type="match status" value="1"/>
</dbReference>
<keyword evidence="2" id="KW-0238">DNA-binding</keyword>
<dbReference type="InterPro" id="IPR036388">
    <property type="entry name" value="WH-like_DNA-bd_sf"/>
</dbReference>
<feature type="domain" description="HTH marR-type" evidence="4">
    <location>
        <begin position="16"/>
        <end position="152"/>
    </location>
</feature>
<dbReference type="InterPro" id="IPR000835">
    <property type="entry name" value="HTH_MarR-typ"/>
</dbReference>
<dbReference type="GO" id="GO:0003677">
    <property type="term" value="F:DNA binding"/>
    <property type="evidence" value="ECO:0007669"/>
    <property type="project" value="UniProtKB-KW"/>
</dbReference>
<dbReference type="AlphaFoldDB" id="A0A533I6P2"/>
<dbReference type="PANTHER" id="PTHR42756">
    <property type="entry name" value="TRANSCRIPTIONAL REGULATOR, MARR"/>
    <property type="match status" value="1"/>
</dbReference>
<evidence type="ECO:0000256" key="1">
    <source>
        <dbReference type="ARBA" id="ARBA00023015"/>
    </source>
</evidence>
<comment type="caution">
    <text evidence="5">The sequence shown here is derived from an EMBL/GenBank/DDBJ whole genome shotgun (WGS) entry which is preliminary data.</text>
</comment>
<reference evidence="5 6" key="1">
    <citation type="journal article" date="2017" name="Nat. Commun.">
        <title>In situ click chemistry generation of cyclooxygenase-2 inhibitors.</title>
        <authorList>
            <person name="Bhardwaj A."/>
            <person name="Kaur J."/>
            <person name="Wuest M."/>
            <person name="Wuest F."/>
        </authorList>
    </citation>
    <scope>NUCLEOTIDE SEQUENCE [LARGE SCALE GENOMIC DNA]</scope>
    <source>
        <strain evidence="5">S2_012_000_R3_94</strain>
    </source>
</reference>
<gene>
    <name evidence="5" type="ORF">DI616_13930</name>
</gene>
<proteinExistence type="predicted"/>
<dbReference type="PRINTS" id="PR00598">
    <property type="entry name" value="HTHMARR"/>
</dbReference>
<keyword evidence="1" id="KW-0805">Transcription regulation</keyword>
<dbReference type="InterPro" id="IPR036390">
    <property type="entry name" value="WH_DNA-bd_sf"/>
</dbReference>
<dbReference type="GO" id="GO:0003700">
    <property type="term" value="F:DNA-binding transcription factor activity"/>
    <property type="evidence" value="ECO:0007669"/>
    <property type="project" value="InterPro"/>
</dbReference>
<organism evidence="5 6">
    <name type="scientific">Paracoccus denitrificans</name>
    <dbReference type="NCBI Taxonomy" id="266"/>
    <lineage>
        <taxon>Bacteria</taxon>
        <taxon>Pseudomonadati</taxon>
        <taxon>Pseudomonadota</taxon>
        <taxon>Alphaproteobacteria</taxon>
        <taxon>Rhodobacterales</taxon>
        <taxon>Paracoccaceae</taxon>
        <taxon>Paracoccus</taxon>
    </lineage>
</organism>